<feature type="transmembrane region" description="Helical" evidence="2">
    <location>
        <begin position="6"/>
        <end position="23"/>
    </location>
</feature>
<comment type="caution">
    <text evidence="3">The sequence shown here is derived from an EMBL/GenBank/DDBJ whole genome shotgun (WGS) entry which is preliminary data.</text>
</comment>
<proteinExistence type="predicted"/>
<reference evidence="3 4" key="1">
    <citation type="journal article" date="2016" name="Nat. Commun.">
        <title>Thousands of microbial genomes shed light on interconnected biogeochemical processes in an aquifer system.</title>
        <authorList>
            <person name="Anantharaman K."/>
            <person name="Brown C.T."/>
            <person name="Hug L.A."/>
            <person name="Sharon I."/>
            <person name="Castelle C.J."/>
            <person name="Probst A.J."/>
            <person name="Thomas B.C."/>
            <person name="Singh A."/>
            <person name="Wilkins M.J."/>
            <person name="Karaoz U."/>
            <person name="Brodie E.L."/>
            <person name="Williams K.H."/>
            <person name="Hubbard S.S."/>
            <person name="Banfield J.F."/>
        </authorList>
    </citation>
    <scope>NUCLEOTIDE SEQUENCE [LARGE SCALE GENOMIC DNA]</scope>
</reference>
<keyword evidence="1" id="KW-0175">Coiled coil</keyword>
<keyword evidence="2" id="KW-1133">Transmembrane helix</keyword>
<accession>A0A1F7GZY8</accession>
<protein>
    <recommendedName>
        <fullName evidence="5">DUF4446 domain-containing protein</fullName>
    </recommendedName>
</protein>
<dbReference type="AlphaFoldDB" id="A0A1F7GZY8"/>
<evidence type="ECO:0000256" key="2">
    <source>
        <dbReference type="SAM" id="Phobius"/>
    </source>
</evidence>
<dbReference type="Proteomes" id="UP000177159">
    <property type="component" value="Unassembled WGS sequence"/>
</dbReference>
<dbReference type="Pfam" id="PF14584">
    <property type="entry name" value="DUF4446"/>
    <property type="match status" value="1"/>
</dbReference>
<dbReference type="InterPro" id="IPR027981">
    <property type="entry name" value="DUF4446"/>
</dbReference>
<gene>
    <name evidence="3" type="ORF">A3C24_01120</name>
</gene>
<keyword evidence="2" id="KW-0472">Membrane</keyword>
<evidence type="ECO:0000256" key="1">
    <source>
        <dbReference type="SAM" id="Coils"/>
    </source>
</evidence>
<keyword evidence="2" id="KW-0812">Transmembrane</keyword>
<sequence length="149" mass="17431">MVVVYTAYGIALLWLIIISFFLFKTRKHYHNLTKRTNSKSIDDILDTILKENSNHEKDIKEIRNTLDSLEKESKTYYQKIGVVRFNPFERVGGDQSFVIAFLDKEDTGIVINFLYTREGVRIYIKDVKQGKPDKFELSQEEMEAIKKAS</sequence>
<name>A0A1F7GZY8_9BACT</name>
<evidence type="ECO:0000313" key="3">
    <source>
        <dbReference type="EMBL" id="OGK24707.1"/>
    </source>
</evidence>
<organism evidence="3 4">
    <name type="scientific">Candidatus Roizmanbacteria bacterium RIFCSPHIGHO2_02_FULL_37_24</name>
    <dbReference type="NCBI Taxonomy" id="1802037"/>
    <lineage>
        <taxon>Bacteria</taxon>
        <taxon>Candidatus Roizmaniibacteriota</taxon>
    </lineage>
</organism>
<feature type="coiled-coil region" evidence="1">
    <location>
        <begin position="45"/>
        <end position="79"/>
    </location>
</feature>
<dbReference type="EMBL" id="MFZM01000004">
    <property type="protein sequence ID" value="OGK24707.1"/>
    <property type="molecule type" value="Genomic_DNA"/>
</dbReference>
<evidence type="ECO:0008006" key="5">
    <source>
        <dbReference type="Google" id="ProtNLM"/>
    </source>
</evidence>
<evidence type="ECO:0000313" key="4">
    <source>
        <dbReference type="Proteomes" id="UP000177159"/>
    </source>
</evidence>